<evidence type="ECO:0000313" key="2">
    <source>
        <dbReference type="Proteomes" id="UP001055879"/>
    </source>
</evidence>
<protein>
    <submittedName>
        <fullName evidence="1">Uncharacterized protein</fullName>
    </submittedName>
</protein>
<evidence type="ECO:0000313" key="1">
    <source>
        <dbReference type="EMBL" id="KAI3758159.1"/>
    </source>
</evidence>
<proteinExistence type="predicted"/>
<reference evidence="2" key="1">
    <citation type="journal article" date="2022" name="Mol. Ecol. Resour.">
        <title>The genomes of chicory, endive, great burdock and yacon provide insights into Asteraceae palaeo-polyploidization history and plant inulin production.</title>
        <authorList>
            <person name="Fan W."/>
            <person name="Wang S."/>
            <person name="Wang H."/>
            <person name="Wang A."/>
            <person name="Jiang F."/>
            <person name="Liu H."/>
            <person name="Zhao H."/>
            <person name="Xu D."/>
            <person name="Zhang Y."/>
        </authorList>
    </citation>
    <scope>NUCLEOTIDE SEQUENCE [LARGE SCALE GENOMIC DNA]</scope>
    <source>
        <strain evidence="2">cv. Niubang</strain>
    </source>
</reference>
<dbReference type="Proteomes" id="UP001055879">
    <property type="component" value="Linkage Group LG02"/>
</dbReference>
<accession>A0ACB9EGV5</accession>
<sequence>MNAAKKFDPTVQTNGDSVTLVSGVDSSRVESIALDSVLISIFKIENVLLPTELLTKSPPLVPSPVPEISTRSSPSLVASAPRSIASAPVSGTSPIRFPPIPPTRPTPSISSSIDGPDPAENSNASNDDDL</sequence>
<reference evidence="1 2" key="2">
    <citation type="journal article" date="2022" name="Mol. Ecol. Resour.">
        <title>The genomes of chicory, endive, great burdock and yacon provide insights into Asteraceae paleo-polyploidization history and plant inulin production.</title>
        <authorList>
            <person name="Fan W."/>
            <person name="Wang S."/>
            <person name="Wang H."/>
            <person name="Wang A."/>
            <person name="Jiang F."/>
            <person name="Liu H."/>
            <person name="Zhao H."/>
            <person name="Xu D."/>
            <person name="Zhang Y."/>
        </authorList>
    </citation>
    <scope>NUCLEOTIDE SEQUENCE [LARGE SCALE GENOMIC DNA]</scope>
    <source>
        <strain evidence="2">cv. Niubang</strain>
    </source>
</reference>
<gene>
    <name evidence="1" type="ORF">L6452_05711</name>
</gene>
<comment type="caution">
    <text evidence="1">The sequence shown here is derived from an EMBL/GenBank/DDBJ whole genome shotgun (WGS) entry which is preliminary data.</text>
</comment>
<keyword evidence="2" id="KW-1185">Reference proteome</keyword>
<name>A0ACB9EGV5_ARCLA</name>
<organism evidence="1 2">
    <name type="scientific">Arctium lappa</name>
    <name type="common">Greater burdock</name>
    <name type="synonym">Lappa major</name>
    <dbReference type="NCBI Taxonomy" id="4217"/>
    <lineage>
        <taxon>Eukaryota</taxon>
        <taxon>Viridiplantae</taxon>
        <taxon>Streptophyta</taxon>
        <taxon>Embryophyta</taxon>
        <taxon>Tracheophyta</taxon>
        <taxon>Spermatophyta</taxon>
        <taxon>Magnoliopsida</taxon>
        <taxon>eudicotyledons</taxon>
        <taxon>Gunneridae</taxon>
        <taxon>Pentapetalae</taxon>
        <taxon>asterids</taxon>
        <taxon>campanulids</taxon>
        <taxon>Asterales</taxon>
        <taxon>Asteraceae</taxon>
        <taxon>Carduoideae</taxon>
        <taxon>Cardueae</taxon>
        <taxon>Arctiinae</taxon>
        <taxon>Arctium</taxon>
    </lineage>
</organism>
<dbReference type="EMBL" id="CM042048">
    <property type="protein sequence ID" value="KAI3758159.1"/>
    <property type="molecule type" value="Genomic_DNA"/>
</dbReference>